<dbReference type="PANTHER" id="PTHR23028:SF134">
    <property type="entry name" value="PUTATIVE (AFU_ORTHOLOGUE AFUA_4G08520)-RELATED"/>
    <property type="match status" value="1"/>
</dbReference>
<feature type="transmembrane region" description="Helical" evidence="1">
    <location>
        <begin position="74"/>
        <end position="102"/>
    </location>
</feature>
<feature type="transmembrane region" description="Helical" evidence="1">
    <location>
        <begin position="269"/>
        <end position="287"/>
    </location>
</feature>
<feature type="transmembrane region" description="Helical" evidence="1">
    <location>
        <begin position="172"/>
        <end position="190"/>
    </location>
</feature>
<dbReference type="AlphaFoldDB" id="A0A2N0HL69"/>
<feature type="transmembrane region" description="Helical" evidence="1">
    <location>
        <begin position="217"/>
        <end position="234"/>
    </location>
</feature>
<keyword evidence="1" id="KW-0472">Membrane</keyword>
<feature type="transmembrane region" description="Helical" evidence="1">
    <location>
        <begin position="12"/>
        <end position="30"/>
    </location>
</feature>
<reference evidence="3 4" key="1">
    <citation type="submission" date="2017-11" db="EMBL/GenBank/DDBJ databases">
        <title>Genomic Encyclopedia of Type Strains, Phase III (KMG-III): the genomes of soil and plant-associated and newly described type strains.</title>
        <authorList>
            <person name="Whitman W."/>
        </authorList>
    </citation>
    <scope>NUCLEOTIDE SEQUENCE [LARGE SCALE GENOMIC DNA]</scope>
    <source>
        <strain evidence="3 4">CGMCC 1.12274</strain>
    </source>
</reference>
<evidence type="ECO:0000313" key="4">
    <source>
        <dbReference type="Proteomes" id="UP000232587"/>
    </source>
</evidence>
<keyword evidence="1" id="KW-1133">Transmembrane helix</keyword>
<feature type="transmembrane region" description="Helical" evidence="1">
    <location>
        <begin position="195"/>
        <end position="211"/>
    </location>
</feature>
<name>A0A2N0HL69_9SPHN</name>
<proteinExistence type="predicted"/>
<protein>
    <submittedName>
        <fullName evidence="3">Peptidoglycan/LPS O-acetylase OafA/YrhL</fullName>
    </submittedName>
</protein>
<gene>
    <name evidence="3" type="ORF">B0I00_1906</name>
</gene>
<sequence>MQRLPGLDALRGIAALVVVIGHSLLLPTGAEPGRSWIAVDVFFALSGYVMARTYEARMADNQVRFLKVRLLRLYPLVGLGAVLGYLVSPDTLWLLGLALIWLPQPVPGISAFPLNVPQWSVVIELLANVAHTMIARLGAAALIGIAVICYASVLALSPTWHSGSVTESMPFAVPRALSTYCLGIVAWRVLKDRPVLPFWPIFLLPAVIWLSPPDWSVAPIGIFLVLCGLSEPPAMLAPMLQKLGEWSFPLYAVHWPVLIALMAQRGQPGWLAIIAAVCVAALVDLAFRVVKTVSTKRAGTVIIETAN</sequence>
<dbReference type="EMBL" id="PHUF01000003">
    <property type="protein sequence ID" value="PKB19666.1"/>
    <property type="molecule type" value="Genomic_DNA"/>
</dbReference>
<feature type="domain" description="Acyltransferase 3" evidence="2">
    <location>
        <begin position="5"/>
        <end position="282"/>
    </location>
</feature>
<dbReference type="Proteomes" id="UP000232587">
    <property type="component" value="Unassembled WGS sequence"/>
</dbReference>
<evidence type="ECO:0000256" key="1">
    <source>
        <dbReference type="SAM" id="Phobius"/>
    </source>
</evidence>
<comment type="caution">
    <text evidence="3">The sequence shown here is derived from an EMBL/GenBank/DDBJ whole genome shotgun (WGS) entry which is preliminary data.</text>
</comment>
<feature type="transmembrane region" description="Helical" evidence="1">
    <location>
        <begin position="139"/>
        <end position="160"/>
    </location>
</feature>
<dbReference type="Pfam" id="PF01757">
    <property type="entry name" value="Acyl_transf_3"/>
    <property type="match status" value="1"/>
</dbReference>
<dbReference type="InterPro" id="IPR002656">
    <property type="entry name" value="Acyl_transf_3_dom"/>
</dbReference>
<dbReference type="RefSeq" id="WP_100867113.1">
    <property type="nucleotide sequence ID" value="NZ_PHUF01000003.1"/>
</dbReference>
<keyword evidence="4" id="KW-1185">Reference proteome</keyword>
<accession>A0A2N0HL69</accession>
<dbReference type="InterPro" id="IPR050879">
    <property type="entry name" value="Acyltransferase_3"/>
</dbReference>
<dbReference type="OrthoDB" id="9796461at2"/>
<organism evidence="3 4">
    <name type="scientific">Novosphingobium kunmingense</name>
    <dbReference type="NCBI Taxonomy" id="1211806"/>
    <lineage>
        <taxon>Bacteria</taxon>
        <taxon>Pseudomonadati</taxon>
        <taxon>Pseudomonadota</taxon>
        <taxon>Alphaproteobacteria</taxon>
        <taxon>Sphingomonadales</taxon>
        <taxon>Sphingomonadaceae</taxon>
        <taxon>Novosphingobium</taxon>
    </lineage>
</organism>
<feature type="transmembrane region" description="Helical" evidence="1">
    <location>
        <begin position="36"/>
        <end position="54"/>
    </location>
</feature>
<dbReference type="PANTHER" id="PTHR23028">
    <property type="entry name" value="ACETYLTRANSFERASE"/>
    <property type="match status" value="1"/>
</dbReference>
<feature type="transmembrane region" description="Helical" evidence="1">
    <location>
        <begin position="246"/>
        <end position="263"/>
    </location>
</feature>
<evidence type="ECO:0000313" key="3">
    <source>
        <dbReference type="EMBL" id="PKB19666.1"/>
    </source>
</evidence>
<keyword evidence="1" id="KW-0812">Transmembrane</keyword>
<evidence type="ECO:0000259" key="2">
    <source>
        <dbReference type="Pfam" id="PF01757"/>
    </source>
</evidence>
<dbReference type="GO" id="GO:0016747">
    <property type="term" value="F:acyltransferase activity, transferring groups other than amino-acyl groups"/>
    <property type="evidence" value="ECO:0007669"/>
    <property type="project" value="InterPro"/>
</dbReference>